<comment type="caution">
    <text evidence="1">The sequence shown here is derived from an EMBL/GenBank/DDBJ whole genome shotgun (WGS) entry which is preliminary data.</text>
</comment>
<dbReference type="GeneID" id="85444645"/>
<dbReference type="AlphaFoldDB" id="A0AAD8UYL7"/>
<name>A0AAD8UYL7_9PEZI</name>
<dbReference type="Proteomes" id="UP001230504">
    <property type="component" value="Unassembled WGS sequence"/>
</dbReference>
<keyword evidence="2" id="KW-1185">Reference proteome</keyword>
<accession>A0AAD8UYL7</accession>
<protein>
    <submittedName>
        <fullName evidence="1">Uncharacterized protein</fullName>
    </submittedName>
</protein>
<gene>
    <name evidence="1" type="ORF">LY79DRAFT_584476</name>
</gene>
<dbReference type="EMBL" id="JAHLJV010000122">
    <property type="protein sequence ID" value="KAK1569822.1"/>
    <property type="molecule type" value="Genomic_DNA"/>
</dbReference>
<proteinExistence type="predicted"/>
<dbReference type="RefSeq" id="XP_060408025.1">
    <property type="nucleotide sequence ID" value="XM_060560405.1"/>
</dbReference>
<organism evidence="1 2">
    <name type="scientific">Colletotrichum navitas</name>
    <dbReference type="NCBI Taxonomy" id="681940"/>
    <lineage>
        <taxon>Eukaryota</taxon>
        <taxon>Fungi</taxon>
        <taxon>Dikarya</taxon>
        <taxon>Ascomycota</taxon>
        <taxon>Pezizomycotina</taxon>
        <taxon>Sordariomycetes</taxon>
        <taxon>Hypocreomycetidae</taxon>
        <taxon>Glomerellales</taxon>
        <taxon>Glomerellaceae</taxon>
        <taxon>Colletotrichum</taxon>
        <taxon>Colletotrichum graminicola species complex</taxon>
    </lineage>
</organism>
<evidence type="ECO:0000313" key="1">
    <source>
        <dbReference type="EMBL" id="KAK1569822.1"/>
    </source>
</evidence>
<evidence type="ECO:0000313" key="2">
    <source>
        <dbReference type="Proteomes" id="UP001230504"/>
    </source>
</evidence>
<reference evidence="1" key="1">
    <citation type="submission" date="2021-06" db="EMBL/GenBank/DDBJ databases">
        <title>Comparative genomics, transcriptomics and evolutionary studies reveal genomic signatures of adaptation to plant cell wall in hemibiotrophic fungi.</title>
        <authorList>
            <consortium name="DOE Joint Genome Institute"/>
            <person name="Baroncelli R."/>
            <person name="Diaz J.F."/>
            <person name="Benocci T."/>
            <person name="Peng M."/>
            <person name="Battaglia E."/>
            <person name="Haridas S."/>
            <person name="Andreopoulos W."/>
            <person name="Labutti K."/>
            <person name="Pangilinan J."/>
            <person name="Floch G.L."/>
            <person name="Makela M.R."/>
            <person name="Henrissat B."/>
            <person name="Grigoriev I.V."/>
            <person name="Crouch J.A."/>
            <person name="De Vries R.P."/>
            <person name="Sukno S.A."/>
            <person name="Thon M.R."/>
        </authorList>
    </citation>
    <scope>NUCLEOTIDE SEQUENCE</scope>
    <source>
        <strain evidence="1">CBS 125086</strain>
    </source>
</reference>
<sequence>MVTSRESEGDDKNLDDQDDAVALAPREPVPPLQGNVKERLSFFFPGRTLGEILLHAVPPPRLQWRASDRVLMKSFLSFCRLGSHNLRSVISTPSSVDQYRDVLCRIKQDIFDADADPDLHILAARMNVDLASLSDAKWDTIKTKMYSCMQYILKVNTRDLRPEYYWDVAAWARRL</sequence>